<dbReference type="EMBL" id="KE504154">
    <property type="protein sequence ID" value="EPS99763.1"/>
    <property type="molecule type" value="Genomic_DNA"/>
</dbReference>
<dbReference type="HOGENOM" id="CLU_1970611_0_0_1"/>
<name>S8E8X7_FOMSC</name>
<accession>S8E8X7</accession>
<protein>
    <submittedName>
        <fullName evidence="1">Uncharacterized protein</fullName>
    </submittedName>
</protein>
<dbReference type="AlphaFoldDB" id="S8E8X7"/>
<keyword evidence="2" id="KW-1185">Reference proteome</keyword>
<gene>
    <name evidence="1" type="ORF">FOMPIDRAFT_1016890</name>
</gene>
<sequence length="127" mass="13799">MIERVGTRGDHHVVRLLTIRGEGHLNETFRGISVQSALLPAPLSVKVSVFTAFLHGLVIVEACFTAWACSVPDAVCDDTATSVDPSLDCLKRPSVWIAELIACMAHTQLASTILTLQSEFCTLYEDV</sequence>
<reference evidence="1 2" key="1">
    <citation type="journal article" date="2012" name="Science">
        <title>The Paleozoic origin of enzymatic lignin decomposition reconstructed from 31 fungal genomes.</title>
        <authorList>
            <person name="Floudas D."/>
            <person name="Binder M."/>
            <person name="Riley R."/>
            <person name="Barry K."/>
            <person name="Blanchette R.A."/>
            <person name="Henrissat B."/>
            <person name="Martinez A.T."/>
            <person name="Otillar R."/>
            <person name="Spatafora J.W."/>
            <person name="Yadav J.S."/>
            <person name="Aerts A."/>
            <person name="Benoit I."/>
            <person name="Boyd A."/>
            <person name="Carlson A."/>
            <person name="Copeland A."/>
            <person name="Coutinho P.M."/>
            <person name="de Vries R.P."/>
            <person name="Ferreira P."/>
            <person name="Findley K."/>
            <person name="Foster B."/>
            <person name="Gaskell J."/>
            <person name="Glotzer D."/>
            <person name="Gorecki P."/>
            <person name="Heitman J."/>
            <person name="Hesse C."/>
            <person name="Hori C."/>
            <person name="Igarashi K."/>
            <person name="Jurgens J.A."/>
            <person name="Kallen N."/>
            <person name="Kersten P."/>
            <person name="Kohler A."/>
            <person name="Kuees U."/>
            <person name="Kumar T.K.A."/>
            <person name="Kuo A."/>
            <person name="LaButti K."/>
            <person name="Larrondo L.F."/>
            <person name="Lindquist E."/>
            <person name="Ling A."/>
            <person name="Lombard V."/>
            <person name="Lucas S."/>
            <person name="Lundell T."/>
            <person name="Martin R."/>
            <person name="McLaughlin D.J."/>
            <person name="Morgenstern I."/>
            <person name="Morin E."/>
            <person name="Murat C."/>
            <person name="Nagy L.G."/>
            <person name="Nolan M."/>
            <person name="Ohm R.A."/>
            <person name="Patyshakuliyeva A."/>
            <person name="Rokas A."/>
            <person name="Ruiz-Duenas F.J."/>
            <person name="Sabat G."/>
            <person name="Salamov A."/>
            <person name="Samejima M."/>
            <person name="Schmutz J."/>
            <person name="Slot J.C."/>
            <person name="St John F."/>
            <person name="Stenlid J."/>
            <person name="Sun H."/>
            <person name="Sun S."/>
            <person name="Syed K."/>
            <person name="Tsang A."/>
            <person name="Wiebenga A."/>
            <person name="Young D."/>
            <person name="Pisabarro A."/>
            <person name="Eastwood D.C."/>
            <person name="Martin F."/>
            <person name="Cullen D."/>
            <person name="Grigoriev I.V."/>
            <person name="Hibbett D.S."/>
        </authorList>
    </citation>
    <scope>NUCLEOTIDE SEQUENCE</scope>
    <source>
        <strain evidence="2">FP-58527</strain>
    </source>
</reference>
<organism evidence="1 2">
    <name type="scientific">Fomitopsis schrenkii</name>
    <name type="common">Brown rot fungus</name>
    <dbReference type="NCBI Taxonomy" id="2126942"/>
    <lineage>
        <taxon>Eukaryota</taxon>
        <taxon>Fungi</taxon>
        <taxon>Dikarya</taxon>
        <taxon>Basidiomycota</taxon>
        <taxon>Agaricomycotina</taxon>
        <taxon>Agaricomycetes</taxon>
        <taxon>Polyporales</taxon>
        <taxon>Fomitopsis</taxon>
    </lineage>
</organism>
<proteinExistence type="predicted"/>
<dbReference type="InParanoid" id="S8E8X7"/>
<dbReference type="Proteomes" id="UP000015241">
    <property type="component" value="Unassembled WGS sequence"/>
</dbReference>
<evidence type="ECO:0000313" key="1">
    <source>
        <dbReference type="EMBL" id="EPS99763.1"/>
    </source>
</evidence>
<evidence type="ECO:0000313" key="2">
    <source>
        <dbReference type="Proteomes" id="UP000015241"/>
    </source>
</evidence>